<gene>
    <name evidence="2" type="ORF">LTRI10_LOCUS20923</name>
</gene>
<evidence type="ECO:0000256" key="1">
    <source>
        <dbReference type="SAM" id="MobiDB-lite"/>
    </source>
</evidence>
<feature type="region of interest" description="Disordered" evidence="1">
    <location>
        <begin position="1"/>
        <end position="25"/>
    </location>
</feature>
<feature type="compositionally biased region" description="Basic residues" evidence="1">
    <location>
        <begin position="56"/>
        <end position="69"/>
    </location>
</feature>
<evidence type="ECO:0000313" key="3">
    <source>
        <dbReference type="Proteomes" id="UP001497516"/>
    </source>
</evidence>
<dbReference type="Proteomes" id="UP001497516">
    <property type="component" value="Chromosome 3"/>
</dbReference>
<dbReference type="AlphaFoldDB" id="A0AAV2E0G9"/>
<keyword evidence="3" id="KW-1185">Reference proteome</keyword>
<proteinExistence type="predicted"/>
<feature type="region of interest" description="Disordered" evidence="1">
    <location>
        <begin position="56"/>
        <end position="96"/>
    </location>
</feature>
<name>A0AAV2E0G9_9ROSI</name>
<dbReference type="EMBL" id="OZ034816">
    <property type="protein sequence ID" value="CAL1379399.1"/>
    <property type="molecule type" value="Genomic_DNA"/>
</dbReference>
<evidence type="ECO:0000313" key="2">
    <source>
        <dbReference type="EMBL" id="CAL1379399.1"/>
    </source>
</evidence>
<reference evidence="2 3" key="1">
    <citation type="submission" date="2024-04" db="EMBL/GenBank/DDBJ databases">
        <authorList>
            <person name="Fracassetti M."/>
        </authorList>
    </citation>
    <scope>NUCLEOTIDE SEQUENCE [LARGE SCALE GENOMIC DNA]</scope>
</reference>
<accession>A0AAV2E0G9</accession>
<protein>
    <submittedName>
        <fullName evidence="2">Uncharacterized protein</fullName>
    </submittedName>
</protein>
<organism evidence="2 3">
    <name type="scientific">Linum trigynum</name>
    <dbReference type="NCBI Taxonomy" id="586398"/>
    <lineage>
        <taxon>Eukaryota</taxon>
        <taxon>Viridiplantae</taxon>
        <taxon>Streptophyta</taxon>
        <taxon>Embryophyta</taxon>
        <taxon>Tracheophyta</taxon>
        <taxon>Spermatophyta</taxon>
        <taxon>Magnoliopsida</taxon>
        <taxon>eudicotyledons</taxon>
        <taxon>Gunneridae</taxon>
        <taxon>Pentapetalae</taxon>
        <taxon>rosids</taxon>
        <taxon>fabids</taxon>
        <taxon>Malpighiales</taxon>
        <taxon>Linaceae</taxon>
        <taxon>Linum</taxon>
    </lineage>
</organism>
<sequence>MTHTPAVPPQQKWPSTRAPVDPAAQRAPAAVQLFVASESSPSRTGRSIVLSPVKPSLRRQRMLHRHRPPNRGVDTNPTSSFEKFRSPVGGSESRNFFGTPNRRLISLHPISLASTKAGLPTRQL</sequence>